<dbReference type="InterPro" id="IPR051762">
    <property type="entry name" value="UBF1"/>
</dbReference>
<dbReference type="EMBL" id="CAUEEQ010054691">
    <property type="protein sequence ID" value="CAJ0962293.1"/>
    <property type="molecule type" value="Genomic_DNA"/>
</dbReference>
<evidence type="ECO:0000313" key="7">
    <source>
        <dbReference type="EMBL" id="CAJ0962293.1"/>
    </source>
</evidence>
<dbReference type="PROSITE" id="PS50118">
    <property type="entry name" value="HMG_BOX_2"/>
    <property type="match status" value="1"/>
</dbReference>
<keyword evidence="2 4" id="KW-0238">DNA-binding</keyword>
<sequence>MKYVQDFKREKLEFERNLAKFREEHPDLMQTTKKSDVPEKPKTPQQLWYNHERKVYLKIKPDARTKDVKDSLSKQWSQLSDKKRLKWIHKALEHHKQYENIMREYIQKHPEMNLTEEGITRSTLTKAERQLKDKFDGRPTKPPPNSYPCTVQN</sequence>
<feature type="region of interest" description="Disordered" evidence="5">
    <location>
        <begin position="23"/>
        <end position="44"/>
    </location>
</feature>
<feature type="compositionally biased region" description="Basic and acidic residues" evidence="5">
    <location>
        <begin position="23"/>
        <end position="42"/>
    </location>
</feature>
<feature type="domain" description="HMG box" evidence="6">
    <location>
        <begin position="38"/>
        <end position="106"/>
    </location>
</feature>
<proteinExistence type="predicted"/>
<feature type="DNA-binding region" description="HMG box" evidence="4">
    <location>
        <begin position="38"/>
        <end position="106"/>
    </location>
</feature>
<feature type="region of interest" description="Disordered" evidence="5">
    <location>
        <begin position="130"/>
        <end position="153"/>
    </location>
</feature>
<comment type="subcellular location">
    <subcellularLocation>
        <location evidence="1">Nucleus</location>
    </subcellularLocation>
</comment>
<dbReference type="InterPro" id="IPR009071">
    <property type="entry name" value="HMG_box_dom"/>
</dbReference>
<comment type="caution">
    <text evidence="7">The sequence shown here is derived from an EMBL/GenBank/DDBJ whole genome shotgun (WGS) entry which is preliminary data.</text>
</comment>
<dbReference type="CDD" id="cd21999">
    <property type="entry name" value="HMG-box_UBF1_rpt2"/>
    <property type="match status" value="1"/>
</dbReference>
<evidence type="ECO:0000313" key="8">
    <source>
        <dbReference type="Proteomes" id="UP001176940"/>
    </source>
</evidence>
<protein>
    <recommendedName>
        <fullName evidence="6">HMG box domain-containing protein</fullName>
    </recommendedName>
</protein>
<keyword evidence="8" id="KW-1185">Reference proteome</keyword>
<feature type="compositionally biased region" description="Basic and acidic residues" evidence="5">
    <location>
        <begin position="130"/>
        <end position="139"/>
    </location>
</feature>
<dbReference type="PANTHER" id="PTHR46318:SF3">
    <property type="entry name" value="UPSTREAM BINDING TRANSCRIPTION FACTOR"/>
    <property type="match status" value="1"/>
</dbReference>
<evidence type="ECO:0000256" key="1">
    <source>
        <dbReference type="ARBA" id="ARBA00004123"/>
    </source>
</evidence>
<evidence type="ECO:0000256" key="4">
    <source>
        <dbReference type="PROSITE-ProRule" id="PRU00267"/>
    </source>
</evidence>
<name>A0ABN9MGC3_9NEOB</name>
<keyword evidence="3 4" id="KW-0539">Nucleus</keyword>
<evidence type="ECO:0000256" key="2">
    <source>
        <dbReference type="ARBA" id="ARBA00023125"/>
    </source>
</evidence>
<evidence type="ECO:0000256" key="5">
    <source>
        <dbReference type="SAM" id="MobiDB-lite"/>
    </source>
</evidence>
<accession>A0ABN9MGC3</accession>
<gene>
    <name evidence="7" type="ORF">RIMI_LOCUS18151423</name>
</gene>
<dbReference type="SUPFAM" id="SSF47095">
    <property type="entry name" value="HMG-box"/>
    <property type="match status" value="1"/>
</dbReference>
<evidence type="ECO:0000256" key="3">
    <source>
        <dbReference type="ARBA" id="ARBA00023242"/>
    </source>
</evidence>
<dbReference type="Proteomes" id="UP001176940">
    <property type="component" value="Unassembled WGS sequence"/>
</dbReference>
<dbReference type="Pfam" id="PF00505">
    <property type="entry name" value="HMG_box"/>
    <property type="match status" value="1"/>
</dbReference>
<dbReference type="PANTHER" id="PTHR46318">
    <property type="entry name" value="UPSTREAM BINDING TRANSCRIPTION FACTOR"/>
    <property type="match status" value="1"/>
</dbReference>
<dbReference type="Gene3D" id="1.10.30.10">
    <property type="entry name" value="High mobility group box domain"/>
    <property type="match status" value="1"/>
</dbReference>
<reference evidence="7" key="1">
    <citation type="submission" date="2023-07" db="EMBL/GenBank/DDBJ databases">
        <authorList>
            <person name="Stuckert A."/>
        </authorList>
    </citation>
    <scope>NUCLEOTIDE SEQUENCE</scope>
</reference>
<evidence type="ECO:0000259" key="6">
    <source>
        <dbReference type="PROSITE" id="PS50118"/>
    </source>
</evidence>
<dbReference type="InterPro" id="IPR036910">
    <property type="entry name" value="HMG_box_dom_sf"/>
</dbReference>
<organism evidence="7 8">
    <name type="scientific">Ranitomeya imitator</name>
    <name type="common">mimic poison frog</name>
    <dbReference type="NCBI Taxonomy" id="111125"/>
    <lineage>
        <taxon>Eukaryota</taxon>
        <taxon>Metazoa</taxon>
        <taxon>Chordata</taxon>
        <taxon>Craniata</taxon>
        <taxon>Vertebrata</taxon>
        <taxon>Euteleostomi</taxon>
        <taxon>Amphibia</taxon>
        <taxon>Batrachia</taxon>
        <taxon>Anura</taxon>
        <taxon>Neobatrachia</taxon>
        <taxon>Hyloidea</taxon>
        <taxon>Dendrobatidae</taxon>
        <taxon>Dendrobatinae</taxon>
        <taxon>Ranitomeya</taxon>
    </lineage>
</organism>
<dbReference type="SMART" id="SM00398">
    <property type="entry name" value="HMG"/>
    <property type="match status" value="1"/>
</dbReference>